<reference evidence="3 4" key="1">
    <citation type="submission" date="2016-09" db="EMBL/GenBank/DDBJ databases">
        <authorList>
            <consortium name="Pathogen Informatics"/>
        </authorList>
    </citation>
    <scope>NUCLEOTIDE SEQUENCE [LARGE SCALE GENOMIC DNA]</scope>
</reference>
<evidence type="ECO:0000313" key="3">
    <source>
        <dbReference type="EMBL" id="SOV75811.1"/>
    </source>
</evidence>
<dbReference type="OrthoDB" id="370476at2759"/>
<dbReference type="VEuPathDB" id="PlasmoDB:PRCDC_0303600"/>
<organism evidence="3 4">
    <name type="scientific">Plasmodium reichenowi</name>
    <dbReference type="NCBI Taxonomy" id="5854"/>
    <lineage>
        <taxon>Eukaryota</taxon>
        <taxon>Sar</taxon>
        <taxon>Alveolata</taxon>
        <taxon>Apicomplexa</taxon>
        <taxon>Aconoidasida</taxon>
        <taxon>Haemosporida</taxon>
        <taxon>Plasmodiidae</taxon>
        <taxon>Plasmodium</taxon>
        <taxon>Plasmodium (Laverania)</taxon>
    </lineage>
</organism>
<dbReference type="PANTHER" id="PTHR39408:SF3">
    <property type="entry name" value="MUCIN-21"/>
    <property type="match status" value="1"/>
</dbReference>
<evidence type="ECO:0000256" key="2">
    <source>
        <dbReference type="SAM" id="Phobius"/>
    </source>
</evidence>
<evidence type="ECO:0000256" key="1">
    <source>
        <dbReference type="SAM" id="MobiDB-lite"/>
    </source>
</evidence>
<dbReference type="VEuPathDB" id="PlasmoDB:PRG01_0307700"/>
<evidence type="ECO:0000313" key="4">
    <source>
        <dbReference type="Proteomes" id="UP000240500"/>
    </source>
</evidence>
<dbReference type="Proteomes" id="UP000240500">
    <property type="component" value="Chromosome 3"/>
</dbReference>
<name>A0A2P9D429_PLARE</name>
<feature type="transmembrane region" description="Helical" evidence="2">
    <location>
        <begin position="21"/>
        <end position="39"/>
    </location>
</feature>
<keyword evidence="2" id="KW-0812">Transmembrane</keyword>
<proteinExistence type="predicted"/>
<keyword evidence="2" id="KW-0472">Membrane</keyword>
<feature type="compositionally biased region" description="Low complexity" evidence="1">
    <location>
        <begin position="95"/>
        <end position="120"/>
    </location>
</feature>
<protein>
    <submittedName>
        <fullName evidence="3">Uncharacterized protein</fullName>
    </submittedName>
</protein>
<dbReference type="EMBL" id="LT969566">
    <property type="protein sequence ID" value="SOV75811.1"/>
    <property type="molecule type" value="Genomic_DNA"/>
</dbReference>
<accession>A0A2P9D429</accession>
<feature type="region of interest" description="Disordered" evidence="1">
    <location>
        <begin position="79"/>
        <end position="120"/>
    </location>
</feature>
<dbReference type="PANTHER" id="PTHR39408">
    <property type="entry name" value="MUCIN-21"/>
    <property type="match status" value="1"/>
</dbReference>
<gene>
    <name evidence="3" type="ORF">PRG01_0307700</name>
</gene>
<dbReference type="GO" id="GO:0005886">
    <property type="term" value="C:plasma membrane"/>
    <property type="evidence" value="ECO:0007669"/>
    <property type="project" value="TreeGrafter"/>
</dbReference>
<sequence>MLKFSKHVSHKINSPYRFMPYIINNITNNLYFILLYNFIPYRNKHIYNKCNSYIIDYKQFHILQDYIAEKEKNTGDKSINYEEGKIKQIRHSNNKDNNNSNSNSNRNSNNNSNSNSNNNYNDGQNIVINTNFTSSYYKQKKSMNNIFINNDVFSSLQNIFLLINKINKNFLQRVQSKFYGNQKQIIIDNVVYINKHPYLLHILLKSNNVNINIYKEIDILLASEYFSHLCNNINNLDFFSLVSLFHIYIPKKKKKNYTIVKNANDIYNSNNSYDGIIKDRQENIDKEEEKNQEHLNLIPFLDILKNCILKNICIHIKHLMTNVKNNNEHKDNPINVNKKKKRVTFHDIYGEIINILYIIKDDDIKNHINYIHVILDTLYKNIHKHIHHYNYTYSIKLLRYINSILSFYINHSYISNKQKIQEKEKNVSKYFSSLIDNNLFYIQKENFSFNYVHKNYNILYTWDMYNTTNLNNNMNHDKNIQQYTNDYNTTIYREDLNNLQNCNLNKKLQYKTNEDICDISFMSKHIEHNNNNNNILNDNDVTWNNNSSSNYHHPNVYKEQYDKMGSLHIIKNSPNEYDLISKDIESYKYIIKFSIELLYIIVKKIKYVQHTNTFSDEEIILEIINTLIHIHHTYHTDINNMINEKSLFLKNNIINSEYNNNSIYFFLFLDFIFNTLKKNIYIYISHNDNHMNKIITQYYYKNENFLKILSLLSNIRYLLTCNKRQPKNMESSTHNNTLSENHKIYISHQKIIEGTTNEKKKIFISKINEHIHQLTNDIILFYTEYSNKMKNHHNYHYFQKDGSSFNNTINIQFYISYLFNDVYLQNNYAMRKIVFSYFSNNYKYIYSYPLLNYNVTYLQYITIYNFLKLFKNEINEPSEEYDNVVKMFVRLFDNNTYQQIGVQQNIINTTNIYIQHDIKYYIHNLYKICYFFILSKKLITNVEFINQINSIFYLNFYMINQWVQTERGKKNKLNDSGHFTQLINKCMNKIIIIFVIHKYWQILKTEDTIKYLSTFIYATHDLISNENKRKLLLYILPFMKEKKHEQVLIRLTYLLRNGELAKNNEVKLETYYQTEKKKKKESNNIPYENDISLTYEKYNQQTVEDYKNDTDLCPSNLHVQTNINNENKEQKQIYVNYNNYCKKYDIKNTSKINHNPIHINVKEIINHLEKNENIKLSNDELHKILKEHINQMDIITQENMLLKNKLNYIVLNFEHFISSYIHNIISNKNTHVLYTKTNISLNNDSINEETNKQIIKDAFKETNKEEQQEYIHVYNKTYHEEKKPETKVSIKFNYQQMDVKNEYFHTLKKYQTNHSFKINNILINMYMYNPYICAKKNKNFFLSKNKKHKKIIILPYDTYKNIKKILTYDDHNEKTKIFKCLQNVIYLFYDRVKALFEKIN</sequence>
<keyword evidence="2" id="KW-1133">Transmembrane helix</keyword>